<accession>A0ACC2NJ87</accession>
<proteinExistence type="predicted"/>
<protein>
    <submittedName>
        <fullName evidence="1">Uncharacterized protein</fullName>
    </submittedName>
</protein>
<sequence length="114" mass="12765">MAVQKRAHLSSCKCITPPPLDDDDGNTILGSAKSLEGCDGTESVECPHNDRDAHNTSDEALDKEVEQIFREYHMNCWMNRRRQSDIAEYVLYRATLSSLRPQNPAAILSTDLDA</sequence>
<comment type="caution">
    <text evidence="1">The sequence shown here is derived from an EMBL/GenBank/DDBJ whole genome shotgun (WGS) entry which is preliminary data.</text>
</comment>
<organism evidence="1 2">
    <name type="scientific">Eretmocerus hayati</name>
    <dbReference type="NCBI Taxonomy" id="131215"/>
    <lineage>
        <taxon>Eukaryota</taxon>
        <taxon>Metazoa</taxon>
        <taxon>Ecdysozoa</taxon>
        <taxon>Arthropoda</taxon>
        <taxon>Hexapoda</taxon>
        <taxon>Insecta</taxon>
        <taxon>Pterygota</taxon>
        <taxon>Neoptera</taxon>
        <taxon>Endopterygota</taxon>
        <taxon>Hymenoptera</taxon>
        <taxon>Apocrita</taxon>
        <taxon>Proctotrupomorpha</taxon>
        <taxon>Chalcidoidea</taxon>
        <taxon>Aphelinidae</taxon>
        <taxon>Aphelininae</taxon>
        <taxon>Eretmocerus</taxon>
    </lineage>
</organism>
<keyword evidence="2" id="KW-1185">Reference proteome</keyword>
<gene>
    <name evidence="1" type="ORF">QAD02_002517</name>
</gene>
<dbReference type="Proteomes" id="UP001239111">
    <property type="component" value="Chromosome 3"/>
</dbReference>
<evidence type="ECO:0000313" key="2">
    <source>
        <dbReference type="Proteomes" id="UP001239111"/>
    </source>
</evidence>
<name>A0ACC2NJ87_9HYME</name>
<dbReference type="EMBL" id="CM056743">
    <property type="protein sequence ID" value="KAJ8671258.1"/>
    <property type="molecule type" value="Genomic_DNA"/>
</dbReference>
<reference evidence="1" key="1">
    <citation type="submission" date="2023-04" db="EMBL/GenBank/DDBJ databases">
        <title>A chromosome-level genome assembly of the parasitoid wasp Eretmocerus hayati.</title>
        <authorList>
            <person name="Zhong Y."/>
            <person name="Liu S."/>
            <person name="Liu Y."/>
        </authorList>
    </citation>
    <scope>NUCLEOTIDE SEQUENCE</scope>
    <source>
        <strain evidence="1">ZJU_SS_LIU_2023</strain>
    </source>
</reference>
<evidence type="ECO:0000313" key="1">
    <source>
        <dbReference type="EMBL" id="KAJ8671258.1"/>
    </source>
</evidence>